<dbReference type="AlphaFoldDB" id="A0A6A5VRR5"/>
<accession>A0A6A5VRR5</accession>
<dbReference type="Proteomes" id="UP000800036">
    <property type="component" value="Unassembled WGS sequence"/>
</dbReference>
<organism evidence="2 3">
    <name type="scientific">Bimuria novae-zelandiae CBS 107.79</name>
    <dbReference type="NCBI Taxonomy" id="1447943"/>
    <lineage>
        <taxon>Eukaryota</taxon>
        <taxon>Fungi</taxon>
        <taxon>Dikarya</taxon>
        <taxon>Ascomycota</taxon>
        <taxon>Pezizomycotina</taxon>
        <taxon>Dothideomycetes</taxon>
        <taxon>Pleosporomycetidae</taxon>
        <taxon>Pleosporales</taxon>
        <taxon>Massarineae</taxon>
        <taxon>Didymosphaeriaceae</taxon>
        <taxon>Bimuria</taxon>
    </lineage>
</organism>
<name>A0A6A5VRR5_9PLEO</name>
<feature type="compositionally biased region" description="Polar residues" evidence="1">
    <location>
        <begin position="21"/>
        <end position="34"/>
    </location>
</feature>
<evidence type="ECO:0000256" key="1">
    <source>
        <dbReference type="SAM" id="MobiDB-lite"/>
    </source>
</evidence>
<reference evidence="2" key="1">
    <citation type="journal article" date="2020" name="Stud. Mycol.">
        <title>101 Dothideomycetes genomes: a test case for predicting lifestyles and emergence of pathogens.</title>
        <authorList>
            <person name="Haridas S."/>
            <person name="Albert R."/>
            <person name="Binder M."/>
            <person name="Bloem J."/>
            <person name="Labutti K."/>
            <person name="Salamov A."/>
            <person name="Andreopoulos B."/>
            <person name="Baker S."/>
            <person name="Barry K."/>
            <person name="Bills G."/>
            <person name="Bluhm B."/>
            <person name="Cannon C."/>
            <person name="Castanera R."/>
            <person name="Culley D."/>
            <person name="Daum C."/>
            <person name="Ezra D."/>
            <person name="Gonzalez J."/>
            <person name="Henrissat B."/>
            <person name="Kuo A."/>
            <person name="Liang C."/>
            <person name="Lipzen A."/>
            <person name="Lutzoni F."/>
            <person name="Magnuson J."/>
            <person name="Mondo S."/>
            <person name="Nolan M."/>
            <person name="Ohm R."/>
            <person name="Pangilinan J."/>
            <person name="Park H.-J."/>
            <person name="Ramirez L."/>
            <person name="Alfaro M."/>
            <person name="Sun H."/>
            <person name="Tritt A."/>
            <person name="Yoshinaga Y."/>
            <person name="Zwiers L.-H."/>
            <person name="Turgeon B."/>
            <person name="Goodwin S."/>
            <person name="Spatafora J."/>
            <person name="Crous P."/>
            <person name="Grigoriev I."/>
        </authorList>
    </citation>
    <scope>NUCLEOTIDE SEQUENCE</scope>
    <source>
        <strain evidence="2">CBS 107.79</strain>
    </source>
</reference>
<dbReference type="EMBL" id="ML976658">
    <property type="protein sequence ID" value="KAF1979260.1"/>
    <property type="molecule type" value="Genomic_DNA"/>
</dbReference>
<proteinExistence type="predicted"/>
<feature type="region of interest" description="Disordered" evidence="1">
    <location>
        <begin position="60"/>
        <end position="113"/>
    </location>
</feature>
<sequence>MPCSSYVMHSHSENIKHRTRASPQSPNPHNQIYSASPRVAASLRLPLLSSVIGYTPNLVSSTLPLPKPPTPQIHKQHRLRTHQPHPSPLTPSLGTLTPPSLNPYPLPQTPTSSAPPFKAGGAVYFRYGPLYGG</sequence>
<protein>
    <submittedName>
        <fullName evidence="2">Uncharacterized protein</fullName>
    </submittedName>
</protein>
<feature type="compositionally biased region" description="Low complexity" evidence="1">
    <location>
        <begin position="90"/>
        <end position="99"/>
    </location>
</feature>
<evidence type="ECO:0000313" key="2">
    <source>
        <dbReference type="EMBL" id="KAF1979260.1"/>
    </source>
</evidence>
<keyword evidence="3" id="KW-1185">Reference proteome</keyword>
<feature type="compositionally biased region" description="Basic residues" evidence="1">
    <location>
        <begin position="74"/>
        <end position="83"/>
    </location>
</feature>
<feature type="region of interest" description="Disordered" evidence="1">
    <location>
        <begin position="1"/>
        <end position="35"/>
    </location>
</feature>
<gene>
    <name evidence="2" type="ORF">BU23DRAFT_151298</name>
</gene>
<evidence type="ECO:0000313" key="3">
    <source>
        <dbReference type="Proteomes" id="UP000800036"/>
    </source>
</evidence>